<dbReference type="PROSITE" id="PS01095">
    <property type="entry name" value="GH18_1"/>
    <property type="match status" value="1"/>
</dbReference>
<dbReference type="GO" id="GO:0005975">
    <property type="term" value="P:carbohydrate metabolic process"/>
    <property type="evidence" value="ECO:0007669"/>
    <property type="project" value="InterPro"/>
</dbReference>
<dbReference type="PROSITE" id="PS51910">
    <property type="entry name" value="GH18_2"/>
    <property type="match status" value="1"/>
</dbReference>
<evidence type="ECO:0000313" key="11">
    <source>
        <dbReference type="Proteomes" id="UP000271683"/>
    </source>
</evidence>
<dbReference type="InterPro" id="IPR001223">
    <property type="entry name" value="Glyco_hydro18_cat"/>
</dbReference>
<sequence length="400" mass="41610">MRVVPVLVVMIALLAGCTTPEAASPAPSAKASPGSRVVAYFTDWGVYGRDFQVRDVDTSGAAARLTHLVYAFGKVTDGTCATGDAWAAFGKPYAAADSVDGVADATQELRGTFGQLRRLKARHPHLRILWSFGGWTGSGGYTEAARDPARFARSCAALLRDPRWAGLFDGIDVDWEYPNACGLACDRSGPLALGALLGALRTELGPEAVITAAVPGDLGKLAATDYAAAARAATWLSAMTYDFFGTGDTPGPTAPHSPLTAYPGIPRETATADATVRELLALGVPRDKVLLGVGFYGRGWRGVTTASPGGRASGAAAGSHEKGVEDYEVLRKTCPPTGTAGGTAYAFCHGQWWSYDTPETIKAKMAYARGNGLGGAFAWELSGDTPDAQLVRAMADGLGG</sequence>
<dbReference type="RefSeq" id="WP_244945274.1">
    <property type="nucleotide sequence ID" value="NZ_RJKL01000001.1"/>
</dbReference>
<evidence type="ECO:0000256" key="4">
    <source>
        <dbReference type="ARBA" id="ARBA00023024"/>
    </source>
</evidence>
<feature type="signal peptide" evidence="8">
    <location>
        <begin position="1"/>
        <end position="22"/>
    </location>
</feature>
<evidence type="ECO:0000256" key="6">
    <source>
        <dbReference type="RuleBase" id="RU000489"/>
    </source>
</evidence>
<evidence type="ECO:0000256" key="5">
    <source>
        <dbReference type="ARBA" id="ARBA00023295"/>
    </source>
</evidence>
<dbReference type="InterPro" id="IPR050314">
    <property type="entry name" value="Glycosyl_Hydrlase_18"/>
</dbReference>
<keyword evidence="3 6" id="KW-0378">Hydrolase</keyword>
<evidence type="ECO:0000256" key="7">
    <source>
        <dbReference type="RuleBase" id="RU004453"/>
    </source>
</evidence>
<evidence type="ECO:0000256" key="3">
    <source>
        <dbReference type="ARBA" id="ARBA00022801"/>
    </source>
</evidence>
<evidence type="ECO:0000259" key="9">
    <source>
        <dbReference type="PROSITE" id="PS51910"/>
    </source>
</evidence>
<dbReference type="Gene3D" id="3.10.50.10">
    <property type="match status" value="1"/>
</dbReference>
<gene>
    <name evidence="10" type="ORF">EDD30_3398</name>
</gene>
<dbReference type="GO" id="GO:0008061">
    <property type="term" value="F:chitin binding"/>
    <property type="evidence" value="ECO:0007669"/>
    <property type="project" value="InterPro"/>
</dbReference>
<dbReference type="Gene3D" id="3.20.20.80">
    <property type="entry name" value="Glycosidases"/>
    <property type="match status" value="1"/>
</dbReference>
<dbReference type="GO" id="GO:0006032">
    <property type="term" value="P:chitin catabolic process"/>
    <property type="evidence" value="ECO:0007669"/>
    <property type="project" value="UniProtKB-KW"/>
</dbReference>
<name>A0A3N1GK61_9ACTN</name>
<feature type="domain" description="GH18" evidence="9">
    <location>
        <begin position="35"/>
        <end position="400"/>
    </location>
</feature>
<reference evidence="10 11" key="1">
    <citation type="submission" date="2018-11" db="EMBL/GenBank/DDBJ databases">
        <title>Sequencing the genomes of 1000 actinobacteria strains.</title>
        <authorList>
            <person name="Klenk H.-P."/>
        </authorList>
    </citation>
    <scope>NUCLEOTIDE SEQUENCE [LARGE SCALE GENOMIC DNA]</scope>
    <source>
        <strain evidence="10 11">DSM 43634</strain>
    </source>
</reference>
<accession>A0A3N1GK61</accession>
<dbReference type="Pfam" id="PF00704">
    <property type="entry name" value="Glyco_hydro_18"/>
    <property type="match status" value="1"/>
</dbReference>
<comment type="catalytic activity">
    <reaction evidence="1">
        <text>Random endo-hydrolysis of N-acetyl-beta-D-glucosaminide (1-&gt;4)-beta-linkages in chitin and chitodextrins.</text>
        <dbReference type="EC" id="3.2.1.14"/>
    </reaction>
</comment>
<dbReference type="InterPro" id="IPR017853">
    <property type="entry name" value="GH"/>
</dbReference>
<keyword evidence="5 6" id="KW-0326">Glycosidase</keyword>
<keyword evidence="4" id="KW-0119">Carbohydrate metabolism</keyword>
<dbReference type="SMART" id="SM00636">
    <property type="entry name" value="Glyco_18"/>
    <property type="match status" value="1"/>
</dbReference>
<evidence type="ECO:0000256" key="1">
    <source>
        <dbReference type="ARBA" id="ARBA00000822"/>
    </source>
</evidence>
<evidence type="ECO:0000256" key="8">
    <source>
        <dbReference type="SAM" id="SignalP"/>
    </source>
</evidence>
<dbReference type="GO" id="GO:0008843">
    <property type="term" value="F:endochitinase activity"/>
    <property type="evidence" value="ECO:0007669"/>
    <property type="project" value="UniProtKB-EC"/>
</dbReference>
<comment type="caution">
    <text evidence="10">The sequence shown here is derived from an EMBL/GenBank/DDBJ whole genome shotgun (WGS) entry which is preliminary data.</text>
</comment>
<dbReference type="InterPro" id="IPR011583">
    <property type="entry name" value="Chitinase_II/V-like_cat"/>
</dbReference>
<dbReference type="EC" id="3.2.1.14" evidence="2"/>
<organism evidence="10 11">
    <name type="scientific">Couchioplanes caeruleus</name>
    <dbReference type="NCBI Taxonomy" id="56438"/>
    <lineage>
        <taxon>Bacteria</taxon>
        <taxon>Bacillati</taxon>
        <taxon>Actinomycetota</taxon>
        <taxon>Actinomycetes</taxon>
        <taxon>Micromonosporales</taxon>
        <taxon>Micromonosporaceae</taxon>
        <taxon>Couchioplanes</taxon>
    </lineage>
</organism>
<keyword evidence="4" id="KW-0624">Polysaccharide degradation</keyword>
<dbReference type="SUPFAM" id="SSF54556">
    <property type="entry name" value="Chitinase insertion domain"/>
    <property type="match status" value="1"/>
</dbReference>
<evidence type="ECO:0000313" key="10">
    <source>
        <dbReference type="EMBL" id="ROP30541.1"/>
    </source>
</evidence>
<dbReference type="InterPro" id="IPR001579">
    <property type="entry name" value="Glyco_hydro_18_chit_AS"/>
</dbReference>
<dbReference type="PANTHER" id="PTHR11177:SF317">
    <property type="entry name" value="CHITINASE 12-RELATED"/>
    <property type="match status" value="1"/>
</dbReference>
<dbReference type="PANTHER" id="PTHR11177">
    <property type="entry name" value="CHITINASE"/>
    <property type="match status" value="1"/>
</dbReference>
<dbReference type="AlphaFoldDB" id="A0A3N1GK61"/>
<feature type="chain" id="PRO_5018033799" description="chitinase" evidence="8">
    <location>
        <begin position="23"/>
        <end position="400"/>
    </location>
</feature>
<dbReference type="Proteomes" id="UP000271683">
    <property type="component" value="Unassembled WGS sequence"/>
</dbReference>
<protein>
    <recommendedName>
        <fullName evidence="2">chitinase</fullName>
        <ecNumber evidence="2">3.2.1.14</ecNumber>
    </recommendedName>
</protein>
<comment type="similarity">
    <text evidence="7">Belongs to the glycosyl hydrolase 18 family.</text>
</comment>
<proteinExistence type="inferred from homology"/>
<evidence type="ECO:0000256" key="2">
    <source>
        <dbReference type="ARBA" id="ARBA00012729"/>
    </source>
</evidence>
<dbReference type="InterPro" id="IPR029070">
    <property type="entry name" value="Chitinase_insertion_sf"/>
</dbReference>
<keyword evidence="8" id="KW-0732">Signal</keyword>
<dbReference type="SUPFAM" id="SSF51445">
    <property type="entry name" value="(Trans)glycosidases"/>
    <property type="match status" value="1"/>
</dbReference>
<dbReference type="PROSITE" id="PS51257">
    <property type="entry name" value="PROKAR_LIPOPROTEIN"/>
    <property type="match status" value="1"/>
</dbReference>
<keyword evidence="4" id="KW-0146">Chitin degradation</keyword>
<dbReference type="EMBL" id="RJKL01000001">
    <property type="protein sequence ID" value="ROP30541.1"/>
    <property type="molecule type" value="Genomic_DNA"/>
</dbReference>